<evidence type="ECO:0000256" key="11">
    <source>
        <dbReference type="PROSITE-ProRule" id="PRU01360"/>
    </source>
</evidence>
<dbReference type="RefSeq" id="WP_115171559.1">
    <property type="nucleotide sequence ID" value="NZ_UGYW01000002.1"/>
</dbReference>
<protein>
    <submittedName>
        <fullName evidence="13">Ferric hydroxamate uptake</fullName>
    </submittedName>
</protein>
<dbReference type="PROSITE" id="PS52016">
    <property type="entry name" value="TONB_DEPENDENT_REC_3"/>
    <property type="match status" value="1"/>
</dbReference>
<dbReference type="PANTHER" id="PTHR32552">
    <property type="entry name" value="FERRICHROME IRON RECEPTOR-RELATED"/>
    <property type="match status" value="1"/>
</dbReference>
<keyword evidence="4" id="KW-0410">Iron transport</keyword>
<dbReference type="Pfam" id="PF13620">
    <property type="entry name" value="CarboxypepD_reg"/>
    <property type="match status" value="1"/>
</dbReference>
<dbReference type="GO" id="GO:0009279">
    <property type="term" value="C:cell outer membrane"/>
    <property type="evidence" value="ECO:0007669"/>
    <property type="project" value="UniProtKB-SubCell"/>
</dbReference>
<dbReference type="EMBL" id="UGYW01000002">
    <property type="protein sequence ID" value="SUJ28296.1"/>
    <property type="molecule type" value="Genomic_DNA"/>
</dbReference>
<dbReference type="PANTHER" id="PTHR32552:SF68">
    <property type="entry name" value="FERRICHROME OUTER MEMBRANE TRANSPORTER_PHAGE RECEPTOR"/>
    <property type="match status" value="1"/>
</dbReference>
<keyword evidence="5 11" id="KW-0812">Transmembrane</keyword>
<dbReference type="SUPFAM" id="SSF56935">
    <property type="entry name" value="Porins"/>
    <property type="match status" value="1"/>
</dbReference>
<keyword evidence="10 11" id="KW-0998">Cell outer membrane</keyword>
<dbReference type="Proteomes" id="UP000254893">
    <property type="component" value="Unassembled WGS sequence"/>
</dbReference>
<evidence type="ECO:0000313" key="13">
    <source>
        <dbReference type="EMBL" id="SUJ28296.1"/>
    </source>
</evidence>
<evidence type="ECO:0000256" key="5">
    <source>
        <dbReference type="ARBA" id="ARBA00022692"/>
    </source>
</evidence>
<evidence type="ECO:0000256" key="4">
    <source>
        <dbReference type="ARBA" id="ARBA00022496"/>
    </source>
</evidence>
<dbReference type="InterPro" id="IPR036942">
    <property type="entry name" value="Beta-barrel_TonB_sf"/>
</dbReference>
<dbReference type="Gene3D" id="2.60.40.1120">
    <property type="entry name" value="Carboxypeptidase-like, regulatory domain"/>
    <property type="match status" value="1"/>
</dbReference>
<evidence type="ECO:0000259" key="12">
    <source>
        <dbReference type="Pfam" id="PF07715"/>
    </source>
</evidence>
<evidence type="ECO:0000313" key="14">
    <source>
        <dbReference type="Proteomes" id="UP000254893"/>
    </source>
</evidence>
<name>A0A380CT43_SPHSI</name>
<dbReference type="AlphaFoldDB" id="A0A380CT43"/>
<dbReference type="SUPFAM" id="SSF49452">
    <property type="entry name" value="Starch-binding domain-like"/>
    <property type="match status" value="1"/>
</dbReference>
<keyword evidence="6" id="KW-0732">Signal</keyword>
<accession>A0A380CT43</accession>
<comment type="similarity">
    <text evidence="11">Belongs to the TonB-dependent receptor family.</text>
</comment>
<dbReference type="InterPro" id="IPR039426">
    <property type="entry name" value="TonB-dep_rcpt-like"/>
</dbReference>
<evidence type="ECO:0000256" key="3">
    <source>
        <dbReference type="ARBA" id="ARBA00022452"/>
    </source>
</evidence>
<dbReference type="Gene3D" id="2.170.130.10">
    <property type="entry name" value="TonB-dependent receptor, plug domain"/>
    <property type="match status" value="1"/>
</dbReference>
<gene>
    <name evidence="13" type="primary">fhuA_2</name>
    <name evidence="13" type="ORF">NCTC11388_04272</name>
</gene>
<dbReference type="Pfam" id="PF07715">
    <property type="entry name" value="Plug"/>
    <property type="match status" value="1"/>
</dbReference>
<keyword evidence="8" id="KW-0406">Ion transport</keyword>
<evidence type="ECO:0000256" key="8">
    <source>
        <dbReference type="ARBA" id="ARBA00023065"/>
    </source>
</evidence>
<evidence type="ECO:0000256" key="2">
    <source>
        <dbReference type="ARBA" id="ARBA00022448"/>
    </source>
</evidence>
<dbReference type="InterPro" id="IPR037066">
    <property type="entry name" value="Plug_dom_sf"/>
</dbReference>
<sequence length="791" mass="87728">MQLKSTVTALFLFVIMSLFRPADIWAQEAGRIEGKLTNSKQHPLADVVLVLNNGFQTTISDAEGQYHFDNLKNGHYTIKATYFDTVEEKKIKIEGGKSIRLDFVLGHQIRQLDSVSISVNRKSIPSSTLRLSENLLVTPQNIVVIDQQLIYDQIILSTAEGFTKNISGARTIYHQEEGSVGIAVRGYTASNLRNGMDVSGSFGPLREDMAFVERIEFVKGPAGFMMGNTQPGGFYNVVTKTPKGNGANAAQLTLGSFGLYRAQVDIDSKLSKDGKFLGRFNLMGTKKGSHMMNVSNEQFVLNPSFKYIASDKTDLTFEYIYSQNNFTGGFAKYAYGLKGFKELPRSFNFGDPILDPTVVKEHNIFGTVNHLISDNWMLTAKFGYINSAMEGESLYARYNTIDSTGSVDRGLSINDALNTSTVGQVFTKGKFNIGSVQNNVLIGLDMGSKFYVADWSEVPGLVGGKFNIYNPVFGNLTKSNLPAYDRSKPLRERGASTLTEYTYYSVHFQEEMHLLSDKLRLGAGVRYTTTSKISKASDGKRVNNKALTPRFSITGTLRPDLTVYALYDQSFQEQVGTQVNGDPADPSRGINTEAGLKKTWFGGSLMTGVTAYHLTKTNVLTSAGPDRPNLVEQSGEATSKGIEVDINGKIDRSWNIMLNYAYTDAKISKDNDAAKIGQMLYGTARHIANSWLTYTVQDGGFRGFGVSTGFELQTKRAAWPVTKEKYLPDNFFSIDAGMSYKRDNYNIALVVNNVTNRYNYVGFYPGAWGYKHYGWRAMPPTNFRLSLGYSF</sequence>
<evidence type="ECO:0000256" key="7">
    <source>
        <dbReference type="ARBA" id="ARBA00023004"/>
    </source>
</evidence>
<dbReference type="Gene3D" id="2.40.170.20">
    <property type="entry name" value="TonB-dependent receptor, beta-barrel domain"/>
    <property type="match status" value="1"/>
</dbReference>
<keyword evidence="9 11" id="KW-0472">Membrane</keyword>
<organism evidence="13 14">
    <name type="scientific">Sphingobacterium spiritivorum</name>
    <name type="common">Flavobacterium spiritivorum</name>
    <dbReference type="NCBI Taxonomy" id="258"/>
    <lineage>
        <taxon>Bacteria</taxon>
        <taxon>Pseudomonadati</taxon>
        <taxon>Bacteroidota</taxon>
        <taxon>Sphingobacteriia</taxon>
        <taxon>Sphingobacteriales</taxon>
        <taxon>Sphingobacteriaceae</taxon>
        <taxon>Sphingobacterium</taxon>
    </lineage>
</organism>
<reference evidence="13 14" key="1">
    <citation type="submission" date="2018-06" db="EMBL/GenBank/DDBJ databases">
        <authorList>
            <consortium name="Pathogen Informatics"/>
            <person name="Doyle S."/>
        </authorList>
    </citation>
    <scope>NUCLEOTIDE SEQUENCE [LARGE SCALE GENOMIC DNA]</scope>
    <source>
        <strain evidence="13 14">NCTC11388</strain>
    </source>
</reference>
<dbReference type="GO" id="GO:0015344">
    <property type="term" value="F:siderophore uptake transmembrane transporter activity"/>
    <property type="evidence" value="ECO:0007669"/>
    <property type="project" value="TreeGrafter"/>
</dbReference>
<keyword evidence="7" id="KW-0408">Iron</keyword>
<proteinExistence type="inferred from homology"/>
<keyword evidence="2 11" id="KW-0813">Transport</keyword>
<evidence type="ECO:0000256" key="9">
    <source>
        <dbReference type="ARBA" id="ARBA00023136"/>
    </source>
</evidence>
<keyword evidence="3 11" id="KW-1134">Transmembrane beta strand</keyword>
<evidence type="ECO:0000256" key="6">
    <source>
        <dbReference type="ARBA" id="ARBA00022729"/>
    </source>
</evidence>
<feature type="domain" description="TonB-dependent receptor plug" evidence="12">
    <location>
        <begin position="138"/>
        <end position="233"/>
    </location>
</feature>
<dbReference type="GO" id="GO:0030246">
    <property type="term" value="F:carbohydrate binding"/>
    <property type="evidence" value="ECO:0007669"/>
    <property type="project" value="InterPro"/>
</dbReference>
<evidence type="ECO:0000256" key="1">
    <source>
        <dbReference type="ARBA" id="ARBA00004571"/>
    </source>
</evidence>
<comment type="subcellular location">
    <subcellularLocation>
        <location evidence="1 11">Cell outer membrane</location>
        <topology evidence="1 11">Multi-pass membrane protein</topology>
    </subcellularLocation>
</comment>
<dbReference type="InterPro" id="IPR013784">
    <property type="entry name" value="Carb-bd-like_fold"/>
</dbReference>
<dbReference type="InterPro" id="IPR012910">
    <property type="entry name" value="Plug_dom"/>
</dbReference>
<evidence type="ECO:0000256" key="10">
    <source>
        <dbReference type="ARBA" id="ARBA00023237"/>
    </source>
</evidence>